<accession>A0A8J2STE8</accession>
<reference evidence="2" key="1">
    <citation type="submission" date="2021-11" db="EMBL/GenBank/DDBJ databases">
        <authorList>
            <consortium name="Genoscope - CEA"/>
            <person name="William W."/>
        </authorList>
    </citation>
    <scope>NUCLEOTIDE SEQUENCE</scope>
</reference>
<dbReference type="Pfam" id="PF00899">
    <property type="entry name" value="ThiF"/>
    <property type="match status" value="1"/>
</dbReference>
<keyword evidence="3" id="KW-1185">Reference proteome</keyword>
<dbReference type="InterPro" id="IPR045886">
    <property type="entry name" value="ThiF/MoeB/HesA"/>
</dbReference>
<gene>
    <name evidence="2" type="ORF">PECAL_6P14750</name>
</gene>
<protein>
    <recommendedName>
        <fullName evidence="1">THIF-type NAD/FAD binding fold domain-containing protein</fullName>
    </recommendedName>
</protein>
<dbReference type="GO" id="GO:0031510">
    <property type="term" value="C:SUMO activating enzyme complex"/>
    <property type="evidence" value="ECO:0007669"/>
    <property type="project" value="TreeGrafter"/>
</dbReference>
<dbReference type="SUPFAM" id="SSF69572">
    <property type="entry name" value="Activating enzymes of the ubiquitin-like proteins"/>
    <property type="match status" value="1"/>
</dbReference>
<name>A0A8J2STE8_9STRA</name>
<feature type="domain" description="THIF-type NAD/FAD binding fold" evidence="1">
    <location>
        <begin position="18"/>
        <end position="320"/>
    </location>
</feature>
<dbReference type="GO" id="GO:0005737">
    <property type="term" value="C:cytoplasm"/>
    <property type="evidence" value="ECO:0007669"/>
    <property type="project" value="TreeGrafter"/>
</dbReference>
<sequence>MATFTSTKPSEEETNKVYDRQIRLWGADAQRRIQASRVLFLGLGPANVELCKNLVLAGFSATVADHRKVDAASLGYNFFADAESIGKGVGEASVENIAELNPFADVKIGSTSSCSDAATAEKLVEGHGVVIVDVPCTRGSEEERKLINEACRKSGAKFLAVRCSGDGAAAFLDLGAEHTYVVETGEGAKKTTSAPQKASYCSYADAVGVAWDSVKNKKMAQPPTPFLLDRLDALFADRPTSKKRSRDEGDFVAFARRELAARSLGLDDTILARHARVAGKCPAHIAAVVGGVLGQEVVKAVSGRGAPTNNVFAFDAATGSGTALFASPVERAAAPKAAVPVDAIEL</sequence>
<dbReference type="GO" id="GO:0016925">
    <property type="term" value="P:protein sumoylation"/>
    <property type="evidence" value="ECO:0007669"/>
    <property type="project" value="TreeGrafter"/>
</dbReference>
<dbReference type="Gene3D" id="3.40.50.720">
    <property type="entry name" value="NAD(P)-binding Rossmann-like Domain"/>
    <property type="match status" value="1"/>
</dbReference>
<dbReference type="EMBL" id="CAKKNE010000006">
    <property type="protein sequence ID" value="CAH0379837.1"/>
    <property type="molecule type" value="Genomic_DNA"/>
</dbReference>
<dbReference type="OrthoDB" id="10252231at2759"/>
<dbReference type="InterPro" id="IPR035985">
    <property type="entry name" value="Ubiquitin-activating_enz"/>
</dbReference>
<evidence type="ECO:0000313" key="2">
    <source>
        <dbReference type="EMBL" id="CAH0379837.1"/>
    </source>
</evidence>
<dbReference type="PANTHER" id="PTHR10953">
    <property type="entry name" value="UBIQUITIN-ACTIVATING ENZYME E1"/>
    <property type="match status" value="1"/>
</dbReference>
<comment type="caution">
    <text evidence="2">The sequence shown here is derived from an EMBL/GenBank/DDBJ whole genome shotgun (WGS) entry which is preliminary data.</text>
</comment>
<proteinExistence type="predicted"/>
<dbReference type="AlphaFoldDB" id="A0A8J2STE8"/>
<evidence type="ECO:0000313" key="3">
    <source>
        <dbReference type="Proteomes" id="UP000789595"/>
    </source>
</evidence>
<organism evidence="2 3">
    <name type="scientific">Pelagomonas calceolata</name>
    <dbReference type="NCBI Taxonomy" id="35677"/>
    <lineage>
        <taxon>Eukaryota</taxon>
        <taxon>Sar</taxon>
        <taxon>Stramenopiles</taxon>
        <taxon>Ochrophyta</taxon>
        <taxon>Pelagophyceae</taxon>
        <taxon>Pelagomonadales</taxon>
        <taxon>Pelagomonadaceae</taxon>
        <taxon>Pelagomonas</taxon>
    </lineage>
</organism>
<dbReference type="InterPro" id="IPR000594">
    <property type="entry name" value="ThiF_NAD_FAD-bd"/>
</dbReference>
<dbReference type="PANTHER" id="PTHR10953:SF162">
    <property type="entry name" value="SUMO-ACTIVATING ENZYME SUBUNIT 1"/>
    <property type="match status" value="1"/>
</dbReference>
<dbReference type="GO" id="GO:0019948">
    <property type="term" value="F:SUMO activating enzyme activity"/>
    <property type="evidence" value="ECO:0007669"/>
    <property type="project" value="TreeGrafter"/>
</dbReference>
<evidence type="ECO:0000259" key="1">
    <source>
        <dbReference type="Pfam" id="PF00899"/>
    </source>
</evidence>
<dbReference type="Proteomes" id="UP000789595">
    <property type="component" value="Unassembled WGS sequence"/>
</dbReference>